<accession>A0A915HZL8</accession>
<dbReference type="Proteomes" id="UP000887565">
    <property type="component" value="Unplaced"/>
</dbReference>
<name>A0A915HZL8_ROMCU</name>
<organism evidence="1 2">
    <name type="scientific">Romanomermis culicivorax</name>
    <name type="common">Nematode worm</name>
    <dbReference type="NCBI Taxonomy" id="13658"/>
    <lineage>
        <taxon>Eukaryota</taxon>
        <taxon>Metazoa</taxon>
        <taxon>Ecdysozoa</taxon>
        <taxon>Nematoda</taxon>
        <taxon>Enoplea</taxon>
        <taxon>Dorylaimia</taxon>
        <taxon>Mermithida</taxon>
        <taxon>Mermithoidea</taxon>
        <taxon>Mermithidae</taxon>
        <taxon>Romanomermis</taxon>
    </lineage>
</organism>
<dbReference type="WBParaSite" id="nRc.2.0.1.t07013-RA">
    <property type="protein sequence ID" value="nRc.2.0.1.t07013-RA"/>
    <property type="gene ID" value="nRc.2.0.1.g07013"/>
</dbReference>
<sequence>MCDFKIDAGGHIVLLQMNADPNFLCKDADFAKYLAGKVNGVQFVTNSQSTILMRLIIEGLLASECLFFTKEELKEVIGPLDRKGT</sequence>
<dbReference type="AlphaFoldDB" id="A0A915HZL8"/>
<keyword evidence="1" id="KW-1185">Reference proteome</keyword>
<evidence type="ECO:0000313" key="1">
    <source>
        <dbReference type="Proteomes" id="UP000887565"/>
    </source>
</evidence>
<protein>
    <submittedName>
        <fullName evidence="2">Uncharacterized protein</fullName>
    </submittedName>
</protein>
<evidence type="ECO:0000313" key="2">
    <source>
        <dbReference type="WBParaSite" id="nRc.2.0.1.t07013-RA"/>
    </source>
</evidence>
<reference evidence="2" key="1">
    <citation type="submission" date="2022-11" db="UniProtKB">
        <authorList>
            <consortium name="WormBaseParasite"/>
        </authorList>
    </citation>
    <scope>IDENTIFICATION</scope>
</reference>
<proteinExistence type="predicted"/>